<proteinExistence type="predicted"/>
<accession>A0A0B4X740</accession>
<dbReference type="Gene3D" id="2.60.120.620">
    <property type="entry name" value="q2cbj1_9rhob like domain"/>
    <property type="match status" value="1"/>
</dbReference>
<dbReference type="InterPro" id="IPR008775">
    <property type="entry name" value="Phytyl_CoA_dOase-like"/>
</dbReference>
<dbReference type="Proteomes" id="UP000031368">
    <property type="component" value="Chromosome"/>
</dbReference>
<dbReference type="EMBL" id="CP006877">
    <property type="protein sequence ID" value="AJD42388.1"/>
    <property type="molecule type" value="Genomic_DNA"/>
</dbReference>
<keyword evidence="1" id="KW-0223">Dioxygenase</keyword>
<reference evidence="1 2" key="1">
    <citation type="submission" date="2013-11" db="EMBL/GenBank/DDBJ databases">
        <title>Complete genome sequence of Rhizobium gallicum bv. gallicum R602.</title>
        <authorList>
            <person name="Bustos P."/>
            <person name="Santamaria R.I."/>
            <person name="Lozano L."/>
            <person name="Acosta J.L."/>
            <person name="Ormeno-Orrillo E."/>
            <person name="Rogel M.A."/>
            <person name="Romero D."/>
            <person name="Cevallos M.A."/>
            <person name="Martinez-Romero E."/>
            <person name="Gonzalez V."/>
        </authorList>
    </citation>
    <scope>NUCLEOTIDE SEQUENCE [LARGE SCALE GENOMIC DNA]</scope>
    <source>
        <strain evidence="1 2">R602</strain>
    </source>
</reference>
<keyword evidence="2" id="KW-1185">Reference proteome</keyword>
<dbReference type="RefSeq" id="WP_039845790.1">
    <property type="nucleotide sequence ID" value="NZ_CP006877.1"/>
</dbReference>
<dbReference type="GO" id="GO:0016706">
    <property type="term" value="F:2-oxoglutarate-dependent dioxygenase activity"/>
    <property type="evidence" value="ECO:0007669"/>
    <property type="project" value="UniProtKB-ARBA"/>
</dbReference>
<gene>
    <name evidence="1" type="ORF">RGR602_CH03071</name>
</gene>
<keyword evidence="1" id="KW-0560">Oxidoreductase</keyword>
<dbReference type="SUPFAM" id="SSF51197">
    <property type="entry name" value="Clavaminate synthase-like"/>
    <property type="match status" value="1"/>
</dbReference>
<organism evidence="1 2">
    <name type="scientific">Rhizobium gallicum bv. gallicum R602sp</name>
    <dbReference type="NCBI Taxonomy" id="1041138"/>
    <lineage>
        <taxon>Bacteria</taxon>
        <taxon>Pseudomonadati</taxon>
        <taxon>Pseudomonadota</taxon>
        <taxon>Alphaproteobacteria</taxon>
        <taxon>Hyphomicrobiales</taxon>
        <taxon>Rhizobiaceae</taxon>
        <taxon>Rhizobium/Agrobacterium group</taxon>
        <taxon>Rhizobium</taxon>
    </lineage>
</organism>
<name>A0A0B4X740_9HYPH</name>
<dbReference type="HOGENOM" id="CLU_799019_0_0_5"/>
<dbReference type="KEGG" id="rga:RGR602_CH03071"/>
<evidence type="ECO:0000313" key="2">
    <source>
        <dbReference type="Proteomes" id="UP000031368"/>
    </source>
</evidence>
<dbReference type="Pfam" id="PF05721">
    <property type="entry name" value="PhyH"/>
    <property type="match status" value="1"/>
</dbReference>
<dbReference type="AlphaFoldDB" id="A0A0B4X740"/>
<protein>
    <submittedName>
        <fullName evidence="1">Phytanoyl-CoA dioxygenase protein</fullName>
    </submittedName>
</protein>
<evidence type="ECO:0000313" key="1">
    <source>
        <dbReference type="EMBL" id="AJD42388.1"/>
    </source>
</evidence>
<sequence>MPKQKWSPLKVLMLPFYVFQIVTGEKRFIENPLLGSVKLNRKGLHIWRVKIAAKIVESRRRRLQHLIPQHERAFFAENGYIERRNFLTPEMFAQLRSEVEALRAPAREMTQGKAVTRRTSLTPEVLENYPAIRALVDSNGWSNPLRYVGGFKAEPAICIQTIFGTETEEGKGKDPQTDLHMDTFHSTVKAWFFLCDVPEDEGPFTYVAGSHKLTKRRLAWHKRKSIVASIRGENGSFRIPENQLHLLRLPKPTKFAVPANTLVVGDTFGFHARGKSVRPSVRVEIYASQRPNPFLPFVGLDTAFLPFVKGRKEVIGWFIEDCLVRLGLRRQIWKDIGTAGPLDPR</sequence>